<dbReference type="InterPro" id="IPR023213">
    <property type="entry name" value="CAT-like_dom_sf"/>
</dbReference>
<dbReference type="PANTHER" id="PTHR31642:SF11">
    <property type="entry name" value="SHIKIMATE O-HYDROXYCINNAMOYLTRANSFERASE"/>
    <property type="match status" value="1"/>
</dbReference>
<keyword evidence="2" id="KW-0808">Transferase</keyword>
<evidence type="ECO:0000256" key="5">
    <source>
        <dbReference type="ARBA" id="ARBA00066415"/>
    </source>
</evidence>
<evidence type="ECO:0000256" key="6">
    <source>
        <dbReference type="ARBA" id="ARBA00073413"/>
    </source>
</evidence>
<comment type="catalytic activity">
    <reaction evidence="4">
        <text>(2R)-3-(3,4-dihydroxyphenyl)lactate + (E)-caffeoyl-CoA = (R)-rosmarinate + CoA</text>
        <dbReference type="Rhea" id="RHEA:22344"/>
        <dbReference type="ChEBI" id="CHEBI:57287"/>
        <dbReference type="ChEBI" id="CHEBI:71492"/>
        <dbReference type="ChEBI" id="CHEBI:71493"/>
        <dbReference type="ChEBI" id="CHEBI:87136"/>
        <dbReference type="EC" id="2.3.1.140"/>
    </reaction>
</comment>
<evidence type="ECO:0000256" key="2">
    <source>
        <dbReference type="ARBA" id="ARBA00022679"/>
    </source>
</evidence>
<name>A0ABD3SXB7_9LAMI</name>
<accession>A0ABD3SXB7</accession>
<sequence length="432" mass="48513">MKIYIKDSILVRPVEETPNGSLWLSNIDQVMHSYHTPTVYFYRRPTRVANFFDTKLLKTALGRALVAFYPAAGRLNTNEDGRIEINCNGEGVLFVEAESDGVLDDLGDFTPKPELNISLIPIIDYSQGISTYPLVLLQITQFKCGGVCLGVRYEHHLSDGLSALHFINTWADIAHGLDITVMPIIDRSLLRARDPPQPQFEHIEYHQPAPAMKVPLDTSSKTTLSIFKLTPIQINALKTNCYKDGNEVAYSSYEVLAGHIWRCFCKARELAEDQETRIRIPIDGRTRLRPPLPPGYFGNAISPVTSIALSGEIISKPLKYAVSIVHDAIMRMNDDYLRSAIDYLELQPDLSVFVTGDHTFRCPNLGMNSWVRLPIYDADFGWGKPVYMGPGAIPCEGKILMMPSPINDGSVLISIPFPEELMKLFETFLYEI</sequence>
<dbReference type="EMBL" id="JBJXBP010000005">
    <property type="protein sequence ID" value="KAL3829249.1"/>
    <property type="molecule type" value="Genomic_DNA"/>
</dbReference>
<dbReference type="Gene3D" id="3.30.559.10">
    <property type="entry name" value="Chloramphenicol acetyltransferase-like domain"/>
    <property type="match status" value="2"/>
</dbReference>
<protein>
    <recommendedName>
        <fullName evidence="6">Rosmarinate synthase</fullName>
        <ecNumber evidence="5">2.3.1.140</ecNumber>
    </recommendedName>
</protein>
<dbReference type="GO" id="GO:0050266">
    <property type="term" value="F:rosmarinate synthase activity"/>
    <property type="evidence" value="ECO:0007669"/>
    <property type="project" value="UniProtKB-EC"/>
</dbReference>
<dbReference type="PANTHER" id="PTHR31642">
    <property type="entry name" value="TRICHOTHECENE 3-O-ACETYLTRANSFERASE"/>
    <property type="match status" value="1"/>
</dbReference>
<organism evidence="7 8">
    <name type="scientific">Penstemon smallii</name>
    <dbReference type="NCBI Taxonomy" id="265156"/>
    <lineage>
        <taxon>Eukaryota</taxon>
        <taxon>Viridiplantae</taxon>
        <taxon>Streptophyta</taxon>
        <taxon>Embryophyta</taxon>
        <taxon>Tracheophyta</taxon>
        <taxon>Spermatophyta</taxon>
        <taxon>Magnoliopsida</taxon>
        <taxon>eudicotyledons</taxon>
        <taxon>Gunneridae</taxon>
        <taxon>Pentapetalae</taxon>
        <taxon>asterids</taxon>
        <taxon>lamiids</taxon>
        <taxon>Lamiales</taxon>
        <taxon>Plantaginaceae</taxon>
        <taxon>Cheloneae</taxon>
        <taxon>Penstemon</taxon>
    </lineage>
</organism>
<comment type="similarity">
    <text evidence="1">Belongs to the plant acyltransferase family.</text>
</comment>
<evidence type="ECO:0000256" key="4">
    <source>
        <dbReference type="ARBA" id="ARBA00051052"/>
    </source>
</evidence>
<evidence type="ECO:0000256" key="1">
    <source>
        <dbReference type="ARBA" id="ARBA00009861"/>
    </source>
</evidence>
<gene>
    <name evidence="7" type="ORF">ACJIZ3_018051</name>
</gene>
<evidence type="ECO:0000313" key="7">
    <source>
        <dbReference type="EMBL" id="KAL3829249.1"/>
    </source>
</evidence>
<dbReference type="FunFam" id="3.30.559.10:FF:000015">
    <property type="entry name" value="Spermidine hydroxycinnamoyl transferase"/>
    <property type="match status" value="1"/>
</dbReference>
<proteinExistence type="inferred from homology"/>
<evidence type="ECO:0000256" key="3">
    <source>
        <dbReference type="ARBA" id="ARBA00023315"/>
    </source>
</evidence>
<comment type="caution">
    <text evidence="7">The sequence shown here is derived from an EMBL/GenBank/DDBJ whole genome shotgun (WGS) entry which is preliminary data.</text>
</comment>
<keyword evidence="3" id="KW-0012">Acyltransferase</keyword>
<dbReference type="FunFam" id="3.30.559.10:FF:000008">
    <property type="entry name" value="Tryptamine hydroxycinnamoyl transferase"/>
    <property type="match status" value="1"/>
</dbReference>
<dbReference type="EC" id="2.3.1.140" evidence="5"/>
<dbReference type="Pfam" id="PF02458">
    <property type="entry name" value="Transferase"/>
    <property type="match status" value="1"/>
</dbReference>
<reference evidence="7 8" key="1">
    <citation type="submission" date="2024-12" db="EMBL/GenBank/DDBJ databases">
        <title>The unique morphological basis and parallel evolutionary history of personate flowers in Penstemon.</title>
        <authorList>
            <person name="Depatie T.H."/>
            <person name="Wessinger C.A."/>
        </authorList>
    </citation>
    <scope>NUCLEOTIDE SEQUENCE [LARGE SCALE GENOMIC DNA]</scope>
    <source>
        <strain evidence="7">WTNN_2</strain>
        <tissue evidence="7">Leaf</tissue>
    </source>
</reference>
<dbReference type="InterPro" id="IPR050317">
    <property type="entry name" value="Plant_Fungal_Acyltransferase"/>
</dbReference>
<keyword evidence="8" id="KW-1185">Reference proteome</keyword>
<evidence type="ECO:0000313" key="8">
    <source>
        <dbReference type="Proteomes" id="UP001634393"/>
    </source>
</evidence>
<dbReference type="Proteomes" id="UP001634393">
    <property type="component" value="Unassembled WGS sequence"/>
</dbReference>
<dbReference type="AlphaFoldDB" id="A0ABD3SXB7"/>